<keyword evidence="1" id="KW-0472">Membrane</keyword>
<proteinExistence type="predicted"/>
<evidence type="ECO:0000313" key="3">
    <source>
        <dbReference type="Proteomes" id="UP001064971"/>
    </source>
</evidence>
<evidence type="ECO:0008006" key="4">
    <source>
        <dbReference type="Google" id="ProtNLM"/>
    </source>
</evidence>
<keyword evidence="1" id="KW-0812">Transmembrane</keyword>
<organism evidence="2 3">
    <name type="scientific">Deinococcus aetherius</name>
    <dbReference type="NCBI Taxonomy" id="200252"/>
    <lineage>
        <taxon>Bacteria</taxon>
        <taxon>Thermotogati</taxon>
        <taxon>Deinococcota</taxon>
        <taxon>Deinococci</taxon>
        <taxon>Deinococcales</taxon>
        <taxon>Deinococcaceae</taxon>
        <taxon>Deinococcus</taxon>
    </lineage>
</organism>
<accession>A0ABN6RSD6</accession>
<name>A0ABN6RSD6_9DEIO</name>
<feature type="transmembrane region" description="Helical" evidence="1">
    <location>
        <begin position="41"/>
        <end position="66"/>
    </location>
</feature>
<dbReference type="RefSeq" id="WP_264778664.1">
    <property type="nucleotide sequence ID" value="NZ_AP026563.1"/>
</dbReference>
<feature type="transmembrane region" description="Helical" evidence="1">
    <location>
        <begin position="113"/>
        <end position="136"/>
    </location>
</feature>
<evidence type="ECO:0000256" key="1">
    <source>
        <dbReference type="SAM" id="Phobius"/>
    </source>
</evidence>
<keyword evidence="2" id="KW-0614">Plasmid</keyword>
<dbReference type="EMBL" id="AP026563">
    <property type="protein sequence ID" value="BDP44737.1"/>
    <property type="molecule type" value="Genomic_DNA"/>
</dbReference>
<feature type="transmembrane region" description="Helical" evidence="1">
    <location>
        <begin position="78"/>
        <end position="107"/>
    </location>
</feature>
<dbReference type="Proteomes" id="UP001064971">
    <property type="component" value="Plasmid pDAETH-3"/>
</dbReference>
<reference evidence="2" key="1">
    <citation type="submission" date="2022-07" db="EMBL/GenBank/DDBJ databases">
        <title>Complete Genome Sequence of the Radioresistant Bacterium Deinococcus aetherius ST0316, Isolated from the Air Dust collected in Lower Stratosphere above Japan.</title>
        <authorList>
            <person name="Satoh K."/>
            <person name="Hagiwara K."/>
            <person name="Katsumata K."/>
            <person name="Kubo A."/>
            <person name="Yokobori S."/>
            <person name="Yamagishi A."/>
            <person name="Oono Y."/>
            <person name="Narumi I."/>
        </authorList>
    </citation>
    <scope>NUCLEOTIDE SEQUENCE</scope>
    <source>
        <strain evidence="2">ST0316</strain>
        <plasmid evidence="2">pDAETH-3</plasmid>
    </source>
</reference>
<keyword evidence="3" id="KW-1185">Reference proteome</keyword>
<gene>
    <name evidence="2" type="ORF">DAETH_47060</name>
</gene>
<protein>
    <recommendedName>
        <fullName evidence="4">PreQ0 transporter</fullName>
    </recommendedName>
</protein>
<sequence>MSARRRTSLLAWLGLLAFSLNLAWELAQAPLYTGGSMDGKHFALCLVAALGDALFALILYALLALVHRDPCWVLRRGPADAVVVLGTGIAFAWVAESLAGALGWWAYGPGMPLVLGVGLLPLVQLAVLSLLTFELVGVRARHGG</sequence>
<evidence type="ECO:0000313" key="2">
    <source>
        <dbReference type="EMBL" id="BDP44737.1"/>
    </source>
</evidence>
<keyword evidence="1" id="KW-1133">Transmembrane helix</keyword>
<geneLocation type="plasmid" evidence="2 3">
    <name>pDAETH-3</name>
</geneLocation>